<comment type="caution">
    <text evidence="1">The sequence shown here is derived from an EMBL/GenBank/DDBJ whole genome shotgun (WGS) entry which is preliminary data.</text>
</comment>
<gene>
    <name evidence="1" type="ORF">COV74_06710</name>
</gene>
<evidence type="ECO:0000313" key="1">
    <source>
        <dbReference type="EMBL" id="PIQ85856.1"/>
    </source>
</evidence>
<sequence>MRKNAVIGFLLIGFVFSFVFIESVTPALAKEPQSTHQDGTFPNGKLGKTFTHFIFDLYNGLIRQGYLNEPLLEYPHQIWSREFESIQNALALYDAERGGYVTHQHLYLPDQTATVTVEANDQLFLNLTAPPAHLLLGERRGILDFELDPVGPNEPDLAQKIGHNVQRLYAQYLRDLYRGLNDPDILFNYDFINTSGVEAYLKNYLNGLVNSGLVESYHVDMDEASVGIKVFQGAGGLPFNAVIITGDLVNTFTANEEANVLAALYNDVIKDSFVYINPELQHDKFIFLRANLLVALQAVVDLGIEASPSKKRRAFLAMYGLGDRLVSTSQRDGGDIEYPAGIVTPANDKVAYVQGVDWNGAFAHGSGFFPLTNAFPQYGYTVESHVYPFDDFPAALQALKKAQTIIFDVHGKSGGGLTLQCYPDVPFGVECCYKTKEAAAELGIDVSAMDCDNWPDYIIGYYDPTHSVIGLSTGDKTCPGGGETDRCHIDLGTAIYDNLGTKAAVITSQCYGGACSGSFGHVTNVMDYYSEGPGEINWTSISRYDVNILSEDVINHHRKHLDCLFDELTGDETTPSCRKPPEDMVYGLWRTIQHSVYLRKVSGKVDRNASFVYCEPAYTFQWPDLSGIKQYCAAHVAGEELTSVEFAPTFNQVIYTPQDGIFTAYTTSEIKDGVGNIEVDDSACPTRLSNDGDYDTALRSGSASVSLSGYPLASEAFWEKDPDELQARYGQDQSNWPWLIKIKVSGAEAPNGIALDGNDDAYRKWVWTLPGKGAAPWRDVMGRQPAGDDAEFWLPCVPPIACCYPNLEPEPTNGGEDCIYVQNGCTCGSASSMGTDPDSDPYARCYVRAPHEDNDHPECLNSGEVFPGEPHLVHECCNGDVCEAYTIKEKPCPQTNGRPNENTKKWKTYHYREWSMDLNENKNCEPIVEECPGIFG</sequence>
<dbReference type="Proteomes" id="UP000230859">
    <property type="component" value="Unassembled WGS sequence"/>
</dbReference>
<name>A0A2H0LND6_9BACT</name>
<dbReference type="AlphaFoldDB" id="A0A2H0LND6"/>
<dbReference type="EMBL" id="PCVY01000058">
    <property type="protein sequence ID" value="PIQ85856.1"/>
    <property type="molecule type" value="Genomic_DNA"/>
</dbReference>
<protein>
    <submittedName>
        <fullName evidence="1">Uncharacterized protein</fullName>
    </submittedName>
</protein>
<organism evidence="1 2">
    <name type="scientific">Candidatus Abzuiibacterium crystallinum</name>
    <dbReference type="NCBI Taxonomy" id="1974748"/>
    <lineage>
        <taxon>Bacteria</taxon>
        <taxon>Pseudomonadati</taxon>
        <taxon>Candidatus Omnitrophota</taxon>
        <taxon>Candidatus Abzuiibacterium</taxon>
    </lineage>
</organism>
<reference evidence="1 2" key="1">
    <citation type="submission" date="2017-09" db="EMBL/GenBank/DDBJ databases">
        <title>Depth-based differentiation of microbial function through sediment-hosted aquifers and enrichment of novel symbionts in the deep terrestrial subsurface.</title>
        <authorList>
            <person name="Probst A.J."/>
            <person name="Ladd B."/>
            <person name="Jarett J.K."/>
            <person name="Geller-Mcgrath D.E."/>
            <person name="Sieber C.M."/>
            <person name="Emerson J.B."/>
            <person name="Anantharaman K."/>
            <person name="Thomas B.C."/>
            <person name="Malmstrom R."/>
            <person name="Stieglmeier M."/>
            <person name="Klingl A."/>
            <person name="Woyke T."/>
            <person name="Ryan C.M."/>
            <person name="Banfield J.F."/>
        </authorList>
    </citation>
    <scope>NUCLEOTIDE SEQUENCE [LARGE SCALE GENOMIC DNA]</scope>
    <source>
        <strain evidence="1">CG11_big_fil_rev_8_21_14_0_20_45_26</strain>
    </source>
</reference>
<evidence type="ECO:0000313" key="2">
    <source>
        <dbReference type="Proteomes" id="UP000230859"/>
    </source>
</evidence>
<proteinExistence type="predicted"/>
<accession>A0A2H0LND6</accession>